<dbReference type="PANTHER" id="PTHR43563:SF1">
    <property type="entry name" value="AMINE OXIDASE [FLAVIN-CONTAINING] B"/>
    <property type="match status" value="1"/>
</dbReference>
<reference evidence="4" key="1">
    <citation type="journal article" date="2019" name="Int. J. Syst. Evol. Microbiol.">
        <title>The Global Catalogue of Microorganisms (GCM) 10K type strain sequencing project: providing services to taxonomists for standard genome sequencing and annotation.</title>
        <authorList>
            <consortium name="The Broad Institute Genomics Platform"/>
            <consortium name="The Broad Institute Genome Sequencing Center for Infectious Disease"/>
            <person name="Wu L."/>
            <person name="Ma J."/>
        </authorList>
    </citation>
    <scope>NUCLEOTIDE SEQUENCE [LARGE SCALE GENOMIC DNA]</scope>
    <source>
        <strain evidence="4">JCM 4733</strain>
    </source>
</reference>
<organism evidence="3 4">
    <name type="scientific">Streptomyces canarius</name>
    <dbReference type="NCBI Taxonomy" id="285453"/>
    <lineage>
        <taxon>Bacteria</taxon>
        <taxon>Bacillati</taxon>
        <taxon>Actinomycetota</taxon>
        <taxon>Actinomycetes</taxon>
        <taxon>Kitasatosporales</taxon>
        <taxon>Streptomycetaceae</taxon>
        <taxon>Streptomyces</taxon>
    </lineage>
</organism>
<evidence type="ECO:0000259" key="2">
    <source>
        <dbReference type="Pfam" id="PF01593"/>
    </source>
</evidence>
<dbReference type="SUPFAM" id="SSF51905">
    <property type="entry name" value="FAD/NAD(P)-binding domain"/>
    <property type="match status" value="1"/>
</dbReference>
<evidence type="ECO:0000256" key="1">
    <source>
        <dbReference type="ARBA" id="ARBA00005995"/>
    </source>
</evidence>
<name>A0ABQ3DCG7_9ACTN</name>
<dbReference type="InterPro" id="IPR002937">
    <property type="entry name" value="Amino_oxidase"/>
</dbReference>
<dbReference type="Gene3D" id="3.50.50.60">
    <property type="entry name" value="FAD/NAD(P)-binding domain"/>
    <property type="match status" value="1"/>
</dbReference>
<comment type="similarity">
    <text evidence="1">Belongs to the flavin monoamine oxidase family.</text>
</comment>
<keyword evidence="4" id="KW-1185">Reference proteome</keyword>
<sequence>MHTPDGTLRAEHVVPALPPALAVERIDFGDARPAGLPRLARSTPVRMGAVVKVVAQYSSAFWRERGPAGAAFSRAGPLQGIHDMPGPDGRPAALLGFAHARTVHPGFDQTVLAQLAQLFGPAAATPDALYARNGSAQRWTSPSRVQRLDDYSLFGHPLCQRPALEDRLHWAATETVTEHAGHIEGALASGERAALAVLAAPSGADEPGIGVIGAGT</sequence>
<gene>
    <name evidence="3" type="ORF">GCM10010345_81390</name>
</gene>
<dbReference type="RefSeq" id="WP_229917818.1">
    <property type="nucleotide sequence ID" value="NZ_BMVN01000053.1"/>
</dbReference>
<dbReference type="PANTHER" id="PTHR43563">
    <property type="entry name" value="AMINE OXIDASE"/>
    <property type="match status" value="1"/>
</dbReference>
<evidence type="ECO:0000313" key="3">
    <source>
        <dbReference type="EMBL" id="GHA65113.1"/>
    </source>
</evidence>
<dbReference type="Proteomes" id="UP000653644">
    <property type="component" value="Unassembled WGS sequence"/>
</dbReference>
<dbReference type="EMBL" id="BMVN01000053">
    <property type="protein sequence ID" value="GHA65113.1"/>
    <property type="molecule type" value="Genomic_DNA"/>
</dbReference>
<dbReference type="InterPro" id="IPR036188">
    <property type="entry name" value="FAD/NAD-bd_sf"/>
</dbReference>
<dbReference type="InterPro" id="IPR050703">
    <property type="entry name" value="Flavin_MAO"/>
</dbReference>
<comment type="caution">
    <text evidence="3">The sequence shown here is derived from an EMBL/GenBank/DDBJ whole genome shotgun (WGS) entry which is preliminary data.</text>
</comment>
<evidence type="ECO:0000313" key="4">
    <source>
        <dbReference type="Proteomes" id="UP000653644"/>
    </source>
</evidence>
<protein>
    <recommendedName>
        <fullName evidence="2">Amine oxidase domain-containing protein</fullName>
    </recommendedName>
</protein>
<feature type="domain" description="Amine oxidase" evidence="2">
    <location>
        <begin position="5"/>
        <end position="198"/>
    </location>
</feature>
<proteinExistence type="inferred from homology"/>
<accession>A0ABQ3DCG7</accession>
<dbReference type="Pfam" id="PF01593">
    <property type="entry name" value="Amino_oxidase"/>
    <property type="match status" value="1"/>
</dbReference>
<dbReference type="SUPFAM" id="SSF54373">
    <property type="entry name" value="FAD-linked reductases, C-terminal domain"/>
    <property type="match status" value="1"/>
</dbReference>